<feature type="compositionally biased region" description="Acidic residues" evidence="1">
    <location>
        <begin position="23"/>
        <end position="37"/>
    </location>
</feature>
<feature type="region of interest" description="Disordered" evidence="1">
    <location>
        <begin position="1"/>
        <end position="48"/>
    </location>
</feature>
<proteinExistence type="predicted"/>
<reference evidence="2" key="1">
    <citation type="submission" date="2021-02" db="EMBL/GenBank/DDBJ databases">
        <authorList>
            <person name="Nowell W R."/>
        </authorList>
    </citation>
    <scope>NUCLEOTIDE SEQUENCE</scope>
</reference>
<dbReference type="EMBL" id="CAJOBA010004321">
    <property type="protein sequence ID" value="CAF3709734.1"/>
    <property type="molecule type" value="Genomic_DNA"/>
</dbReference>
<evidence type="ECO:0000313" key="3">
    <source>
        <dbReference type="EMBL" id="CAF3709734.1"/>
    </source>
</evidence>
<name>A0A8S2DKJ5_9BILA</name>
<protein>
    <submittedName>
        <fullName evidence="2">Uncharacterized protein</fullName>
    </submittedName>
</protein>
<accession>A0A8S2DKJ5</accession>
<evidence type="ECO:0000313" key="4">
    <source>
        <dbReference type="Proteomes" id="UP000677228"/>
    </source>
</evidence>
<dbReference type="Proteomes" id="UP000677228">
    <property type="component" value="Unassembled WGS sequence"/>
</dbReference>
<dbReference type="Proteomes" id="UP000682733">
    <property type="component" value="Unassembled WGS sequence"/>
</dbReference>
<feature type="non-terminal residue" evidence="2">
    <location>
        <position position="1"/>
    </location>
</feature>
<organism evidence="2 4">
    <name type="scientific">Didymodactylos carnosus</name>
    <dbReference type="NCBI Taxonomy" id="1234261"/>
    <lineage>
        <taxon>Eukaryota</taxon>
        <taxon>Metazoa</taxon>
        <taxon>Spiralia</taxon>
        <taxon>Gnathifera</taxon>
        <taxon>Rotifera</taxon>
        <taxon>Eurotatoria</taxon>
        <taxon>Bdelloidea</taxon>
        <taxon>Philodinida</taxon>
        <taxon>Philodinidae</taxon>
        <taxon>Didymodactylos</taxon>
    </lineage>
</organism>
<comment type="caution">
    <text evidence="2">The sequence shown here is derived from an EMBL/GenBank/DDBJ whole genome shotgun (WGS) entry which is preliminary data.</text>
</comment>
<sequence>KVGSLGKDESLEFDETMVHYEPTAEDENSSGDVDGGEFDLSTSTSPSFDGCGPKNASYTGFLTPADDAALDALLVDFNISPPYDNTTNANDQKKNNLILKSFTCPWSKLGQNCTKGLDIWSKAQCAVLKDTSPNSVFGPCFNAIPDKTVGDQMYHACLALTCRCTQNQSRNGFGVIHKARQAIRQIPVIRTQFGNSVSKLLLTGPVFILLAKNSATPPPEIDLPPTTTMPPLTTATVPQLPANKDIIVLSYFISNATYAVPGVVANESIFVLQQLVSATFVSVISAFNVVLTCFRGVIIGVLATPITE</sequence>
<feature type="compositionally biased region" description="Basic and acidic residues" evidence="1">
    <location>
        <begin position="1"/>
        <end position="10"/>
    </location>
</feature>
<evidence type="ECO:0000256" key="1">
    <source>
        <dbReference type="SAM" id="MobiDB-lite"/>
    </source>
</evidence>
<dbReference type="AlphaFoldDB" id="A0A8S2DKJ5"/>
<dbReference type="EMBL" id="CAJNOK010004319">
    <property type="protein sequence ID" value="CAF0933694.1"/>
    <property type="molecule type" value="Genomic_DNA"/>
</dbReference>
<evidence type="ECO:0000313" key="2">
    <source>
        <dbReference type="EMBL" id="CAF0933694.1"/>
    </source>
</evidence>
<gene>
    <name evidence="2" type="ORF">OVA965_LOCUS11270</name>
    <name evidence="3" type="ORF">TMI583_LOCUS11266</name>
</gene>